<dbReference type="PROSITE" id="PS01313">
    <property type="entry name" value="LIPB"/>
    <property type="match status" value="1"/>
</dbReference>
<dbReference type="NCBIfam" id="TIGR00214">
    <property type="entry name" value="lipB"/>
    <property type="match status" value="1"/>
</dbReference>
<name>A0A0B2QEW3_GLYSO</name>
<dbReference type="SUPFAM" id="SSF55681">
    <property type="entry name" value="Class II aaRS and biotin synthetases"/>
    <property type="match status" value="1"/>
</dbReference>
<evidence type="ECO:0000256" key="2">
    <source>
        <dbReference type="ARBA" id="ARBA00004821"/>
    </source>
</evidence>
<dbReference type="FunFam" id="3.30.930.10:FF:000086">
    <property type="entry name" value="Octanoyltransferase LIP2p, chloroplastic isoform A"/>
    <property type="match status" value="1"/>
</dbReference>
<accession>A0A0B2QEW3</accession>
<evidence type="ECO:0000256" key="7">
    <source>
        <dbReference type="ARBA" id="ARBA00022679"/>
    </source>
</evidence>
<dbReference type="Proteomes" id="UP000289340">
    <property type="component" value="Chromosome 18"/>
</dbReference>
<dbReference type="GO" id="GO:0009507">
    <property type="term" value="C:chloroplast"/>
    <property type="evidence" value="ECO:0007669"/>
    <property type="project" value="UniProtKB-SubCell"/>
</dbReference>
<dbReference type="AlphaFoldDB" id="A0A0B2QEW3"/>
<sequence length="306" mass="34710">MILLGTSCFSTLPSTASAYSSLPLGPYFKQHKPLLYSKPSKFNSLVINGHRRICDLFDLHQEQVPYEVAWFWQKEIVREKKAQIEKEGDCTDTLIILQHPSVYTLGTASTEGNLKFDMKNAPFNIYRTERGGEVTYHGPGQLVMYPIINLRRHKMDLHWYLRTLEEVVIRVLSSAFSIQASRLEGLTGVWVGNEKLAAVGIRVSHWITYHGLALNVTTDLSPFKWIVPCGIHDRQVGSIKGLVREGKQCIIDHGTTDLHQLDDASLIHTTHKSLIEEFSQAFQLEYCYKSISAALLYESKQSSLTK</sequence>
<dbReference type="InterPro" id="IPR045864">
    <property type="entry name" value="aa-tRNA-synth_II/BPL/LPL"/>
</dbReference>
<protein>
    <recommendedName>
        <fullName evidence="4">lipoyl(octanoyl) transferase</fullName>
        <ecNumber evidence="4">2.3.1.181</ecNumber>
    </recommendedName>
</protein>
<keyword evidence="9 12" id="KW-0012">Acyltransferase</keyword>
<dbReference type="GO" id="GO:0009249">
    <property type="term" value="P:protein lipoylation"/>
    <property type="evidence" value="ECO:0007669"/>
    <property type="project" value="InterPro"/>
</dbReference>
<evidence type="ECO:0000259" key="11">
    <source>
        <dbReference type="PROSITE" id="PS51733"/>
    </source>
</evidence>
<feature type="domain" description="BPL/LPL catalytic" evidence="11">
    <location>
        <begin position="88"/>
        <end position="286"/>
    </location>
</feature>
<reference evidence="12" key="1">
    <citation type="submission" date="2014-07" db="EMBL/GenBank/DDBJ databases">
        <title>Identification of a novel salt tolerance gene in wild soybean by whole-genome sequencing.</title>
        <authorList>
            <person name="Lam H.-M."/>
            <person name="Qi X."/>
            <person name="Li M.-W."/>
            <person name="Liu X."/>
            <person name="Xie M."/>
            <person name="Ni M."/>
            <person name="Xu X."/>
        </authorList>
    </citation>
    <scope>NUCLEOTIDE SEQUENCE [LARGE SCALE GENOMIC DNA]</scope>
    <source>
        <tissue evidence="12">Root</tissue>
    </source>
</reference>
<dbReference type="Gene3D" id="3.30.930.10">
    <property type="entry name" value="Bira Bifunctional Protein, Domain 2"/>
    <property type="match status" value="1"/>
</dbReference>
<comment type="subcellular location">
    <subcellularLocation>
        <location evidence="1">Plastid</location>
        <location evidence="1">Chloroplast</location>
    </subcellularLocation>
</comment>
<keyword evidence="14" id="KW-1185">Reference proteome</keyword>
<dbReference type="CDD" id="cd16444">
    <property type="entry name" value="LipB"/>
    <property type="match status" value="1"/>
</dbReference>
<keyword evidence="8" id="KW-0809">Transit peptide</keyword>
<keyword evidence="7 12" id="KW-0808">Transferase</keyword>
<comment type="pathway">
    <text evidence="2">Protein modification; protein lipoylation via endogenous pathway; protein N(6)-(lipoyl)lysine from octanoyl-[acyl-carrier-protein]: step 1/2.</text>
</comment>
<dbReference type="PANTHER" id="PTHR10993:SF7">
    <property type="entry name" value="LIPOYLTRANSFERASE 2, MITOCHONDRIAL-RELATED"/>
    <property type="match status" value="1"/>
</dbReference>
<dbReference type="InterPro" id="IPR004143">
    <property type="entry name" value="BPL_LPL_catalytic"/>
</dbReference>
<keyword evidence="5" id="KW-0150">Chloroplast</keyword>
<evidence type="ECO:0000256" key="10">
    <source>
        <dbReference type="ARBA" id="ARBA00051190"/>
    </source>
</evidence>
<dbReference type="NCBIfam" id="NF010925">
    <property type="entry name" value="PRK14345.1"/>
    <property type="match status" value="1"/>
</dbReference>
<dbReference type="HAMAP" id="MF_00013">
    <property type="entry name" value="LipB"/>
    <property type="match status" value="1"/>
</dbReference>
<dbReference type="EC" id="2.3.1.181" evidence="4"/>
<evidence type="ECO:0000256" key="8">
    <source>
        <dbReference type="ARBA" id="ARBA00022946"/>
    </source>
</evidence>
<dbReference type="InterPro" id="IPR020605">
    <property type="entry name" value="Octanoyltransferase_CS"/>
</dbReference>
<dbReference type="EMBL" id="KN658694">
    <property type="protein sequence ID" value="KHN19815.1"/>
    <property type="molecule type" value="Genomic_DNA"/>
</dbReference>
<dbReference type="InterPro" id="IPR000544">
    <property type="entry name" value="Octanoyltransferase"/>
</dbReference>
<evidence type="ECO:0000256" key="6">
    <source>
        <dbReference type="ARBA" id="ARBA00022640"/>
    </source>
</evidence>
<evidence type="ECO:0000313" key="13">
    <source>
        <dbReference type="EMBL" id="RZB51432.1"/>
    </source>
</evidence>
<comment type="similarity">
    <text evidence="3">Belongs to the LipB family.</text>
</comment>
<evidence type="ECO:0000256" key="1">
    <source>
        <dbReference type="ARBA" id="ARBA00004229"/>
    </source>
</evidence>
<evidence type="ECO:0000256" key="9">
    <source>
        <dbReference type="ARBA" id="ARBA00023315"/>
    </source>
</evidence>
<gene>
    <name evidence="13" type="ORF">D0Y65_048027</name>
    <name evidence="12" type="ORF">glysoja_036732</name>
</gene>
<evidence type="ECO:0000256" key="4">
    <source>
        <dbReference type="ARBA" id="ARBA00012334"/>
    </source>
</evidence>
<proteinExistence type="inferred from homology"/>
<dbReference type="GO" id="GO:0033819">
    <property type="term" value="F:lipoyl(octanoyl) transferase activity"/>
    <property type="evidence" value="ECO:0007669"/>
    <property type="project" value="UniProtKB-EC"/>
</dbReference>
<evidence type="ECO:0000256" key="5">
    <source>
        <dbReference type="ARBA" id="ARBA00022528"/>
    </source>
</evidence>
<evidence type="ECO:0000313" key="12">
    <source>
        <dbReference type="EMBL" id="KHN19815.1"/>
    </source>
</evidence>
<dbReference type="PANTHER" id="PTHR10993">
    <property type="entry name" value="OCTANOYLTRANSFERASE"/>
    <property type="match status" value="1"/>
</dbReference>
<dbReference type="PROSITE" id="PS51733">
    <property type="entry name" value="BPL_LPL_CATALYTIC"/>
    <property type="match status" value="1"/>
</dbReference>
<organism evidence="12">
    <name type="scientific">Glycine soja</name>
    <name type="common">Wild soybean</name>
    <dbReference type="NCBI Taxonomy" id="3848"/>
    <lineage>
        <taxon>Eukaryota</taxon>
        <taxon>Viridiplantae</taxon>
        <taxon>Streptophyta</taxon>
        <taxon>Embryophyta</taxon>
        <taxon>Tracheophyta</taxon>
        <taxon>Spermatophyta</taxon>
        <taxon>Magnoliopsida</taxon>
        <taxon>eudicotyledons</taxon>
        <taxon>Gunneridae</taxon>
        <taxon>Pentapetalae</taxon>
        <taxon>rosids</taxon>
        <taxon>fabids</taxon>
        <taxon>Fabales</taxon>
        <taxon>Fabaceae</taxon>
        <taxon>Papilionoideae</taxon>
        <taxon>50 kb inversion clade</taxon>
        <taxon>NPAAA clade</taxon>
        <taxon>indigoferoid/millettioid clade</taxon>
        <taxon>Phaseoleae</taxon>
        <taxon>Glycine</taxon>
        <taxon>Glycine subgen. Soja</taxon>
    </lineage>
</organism>
<reference evidence="13 14" key="2">
    <citation type="submission" date="2018-09" db="EMBL/GenBank/DDBJ databases">
        <title>A high-quality reference genome of wild soybean provides a powerful tool to mine soybean genomes.</title>
        <authorList>
            <person name="Xie M."/>
            <person name="Chung C.Y.L."/>
            <person name="Li M.-W."/>
            <person name="Wong F.-L."/>
            <person name="Chan T.-F."/>
            <person name="Lam H.-M."/>
        </authorList>
    </citation>
    <scope>NUCLEOTIDE SEQUENCE [LARGE SCALE GENOMIC DNA]</scope>
    <source>
        <strain evidence="14">cv. W05</strain>
        <tissue evidence="13">Hypocotyl of etiolated seedlings</tissue>
    </source>
</reference>
<comment type="catalytic activity">
    <reaction evidence="10">
        <text>octanoyl-[ACP] + L-lysyl-[protein] = N(6)-octanoyl-L-lysyl-[protein] + holo-[ACP] + H(+)</text>
        <dbReference type="Rhea" id="RHEA:17665"/>
        <dbReference type="Rhea" id="RHEA-COMP:9636"/>
        <dbReference type="Rhea" id="RHEA-COMP:9685"/>
        <dbReference type="Rhea" id="RHEA-COMP:9752"/>
        <dbReference type="Rhea" id="RHEA-COMP:9928"/>
        <dbReference type="ChEBI" id="CHEBI:15378"/>
        <dbReference type="ChEBI" id="CHEBI:29969"/>
        <dbReference type="ChEBI" id="CHEBI:64479"/>
        <dbReference type="ChEBI" id="CHEBI:78463"/>
        <dbReference type="ChEBI" id="CHEBI:78809"/>
        <dbReference type="EC" id="2.3.1.181"/>
    </reaction>
</comment>
<evidence type="ECO:0000313" key="14">
    <source>
        <dbReference type="Proteomes" id="UP000289340"/>
    </source>
</evidence>
<evidence type="ECO:0000256" key="3">
    <source>
        <dbReference type="ARBA" id="ARBA00007907"/>
    </source>
</evidence>
<dbReference type="Proteomes" id="UP000053555">
    <property type="component" value="Unassembled WGS sequence"/>
</dbReference>
<dbReference type="EMBL" id="QZWG01000018">
    <property type="protein sequence ID" value="RZB51433.1"/>
    <property type="molecule type" value="Genomic_DNA"/>
</dbReference>
<dbReference type="Pfam" id="PF21948">
    <property type="entry name" value="LplA-B_cat"/>
    <property type="match status" value="1"/>
</dbReference>
<dbReference type="SMR" id="A0A0B2QEW3"/>
<keyword evidence="6" id="KW-0934">Plastid</keyword>
<dbReference type="UniPathway" id="UPA00538">
    <property type="reaction ID" value="UER00592"/>
</dbReference>
<dbReference type="EMBL" id="QZWG01000018">
    <property type="protein sequence ID" value="RZB51432.1"/>
    <property type="molecule type" value="Genomic_DNA"/>
</dbReference>